<dbReference type="GO" id="GO:0016705">
    <property type="term" value="F:oxidoreductase activity, acting on paired donors, with incorporation or reduction of molecular oxygen"/>
    <property type="evidence" value="ECO:0007669"/>
    <property type="project" value="InterPro"/>
</dbReference>
<protein>
    <submittedName>
        <fullName evidence="9">Probable cytochrome P450 49a1</fullName>
    </submittedName>
</protein>
<feature type="region of interest" description="Disordered" evidence="8">
    <location>
        <begin position="123"/>
        <end position="145"/>
    </location>
</feature>
<gene>
    <name evidence="9" type="primary">LOC106127214</name>
</gene>
<keyword evidence="4" id="KW-0479">Metal-binding</keyword>
<comment type="cofactor">
    <cofactor evidence="1">
        <name>heme</name>
        <dbReference type="ChEBI" id="CHEBI:30413"/>
    </cofactor>
</comment>
<keyword evidence="7" id="KW-0503">Monooxygenase</keyword>
<dbReference type="GeneID" id="106127214"/>
<evidence type="ECO:0000256" key="8">
    <source>
        <dbReference type="SAM" id="MobiDB-lite"/>
    </source>
</evidence>
<dbReference type="GO" id="GO:0004497">
    <property type="term" value="F:monooxygenase activity"/>
    <property type="evidence" value="ECO:0007669"/>
    <property type="project" value="UniProtKB-KW"/>
</dbReference>
<dbReference type="GO" id="GO:0005506">
    <property type="term" value="F:iron ion binding"/>
    <property type="evidence" value="ECO:0007669"/>
    <property type="project" value="InterPro"/>
</dbReference>
<keyword evidence="6" id="KW-0408">Iron</keyword>
<dbReference type="KEGG" id="pxu:106127214"/>
<dbReference type="Gene3D" id="1.10.630.10">
    <property type="entry name" value="Cytochrome P450"/>
    <property type="match status" value="1"/>
</dbReference>
<proteinExistence type="inferred from homology"/>
<dbReference type="InterPro" id="IPR036396">
    <property type="entry name" value="Cyt_P450_sf"/>
</dbReference>
<accession>A0AAJ6ZWU7</accession>
<reference evidence="9" key="1">
    <citation type="submission" date="2025-08" db="UniProtKB">
        <authorList>
            <consortium name="RefSeq"/>
        </authorList>
    </citation>
    <scope>IDENTIFICATION</scope>
</reference>
<dbReference type="RefSeq" id="XP_013180730.1">
    <property type="nucleotide sequence ID" value="XM_013325276.1"/>
</dbReference>
<dbReference type="SUPFAM" id="SSF48264">
    <property type="entry name" value="Cytochrome P450"/>
    <property type="match status" value="1"/>
</dbReference>
<sequence>MSTSAILIRQLVIPRQSRRRLSGSGQRGAATSPQRRVAPAPASQPRPFAHIPGPLALPMLRHSAYVLPRIGNFHHSVGLGLLEGLQARYGDLVRLAKGSRKRPVLYVFDPELMKEVYESKVTRPPQWERSPLQEQRRRAHNQHSLHSDETKDIWSAIGTLLQDETFLNNYDKVFDDIAADFTRRMGELRHLENALNEEISTEVYRWSLETLGVVLLGIRLGCLDGPAHVPTELNRGKEKTSLEDDTPETCSLWKRSEEELSAAELLVRCSLQVAGGGHLLRSHHTLRRDSDTFTSALRAFDMHYSLTEQFVSRAMHALRRSSVRAEQALVQRLHVLQDRLPPLASDLLLAGVEPLAQTALSMFYQVSLQAAQQQRAHDEVSWCAAARAAGAPHSSCTRLPYLLACVTETLRLFPVTGGVVRRTAQDITLAGYQVPAGVDIVLAHAVSSKDEKQWGRGKCFIPERWCSSSSSSSSSRDWEPLRASRAHPAACRPFGERCPAGGLVGTVLAALATRLLDKYRLEWHGPAPTVAIAALNKLQPPYYFVLQNAC</sequence>
<keyword evidence="3" id="KW-0349">Heme</keyword>
<dbReference type="Pfam" id="PF00067">
    <property type="entry name" value="p450"/>
    <property type="match status" value="2"/>
</dbReference>
<evidence type="ECO:0000313" key="9">
    <source>
        <dbReference type="RefSeq" id="XP_013180730.1"/>
    </source>
</evidence>
<comment type="similarity">
    <text evidence="2">Belongs to the cytochrome P450 family.</text>
</comment>
<dbReference type="GO" id="GO:0020037">
    <property type="term" value="F:heme binding"/>
    <property type="evidence" value="ECO:0007669"/>
    <property type="project" value="InterPro"/>
</dbReference>
<dbReference type="PANTHER" id="PTHR24279">
    <property type="entry name" value="CYTOCHROME P450"/>
    <property type="match status" value="1"/>
</dbReference>
<dbReference type="Proteomes" id="UP000694872">
    <property type="component" value="Unplaced"/>
</dbReference>
<evidence type="ECO:0000256" key="3">
    <source>
        <dbReference type="ARBA" id="ARBA00022617"/>
    </source>
</evidence>
<evidence type="ECO:0000256" key="1">
    <source>
        <dbReference type="ARBA" id="ARBA00001971"/>
    </source>
</evidence>
<dbReference type="AlphaFoldDB" id="A0AAJ6ZWU7"/>
<organism evidence="9">
    <name type="scientific">Papilio xuthus</name>
    <name type="common">Asian swallowtail butterfly</name>
    <dbReference type="NCBI Taxonomy" id="66420"/>
    <lineage>
        <taxon>Eukaryota</taxon>
        <taxon>Metazoa</taxon>
        <taxon>Ecdysozoa</taxon>
        <taxon>Arthropoda</taxon>
        <taxon>Hexapoda</taxon>
        <taxon>Insecta</taxon>
        <taxon>Pterygota</taxon>
        <taxon>Neoptera</taxon>
        <taxon>Endopterygota</taxon>
        <taxon>Lepidoptera</taxon>
        <taxon>Glossata</taxon>
        <taxon>Ditrysia</taxon>
        <taxon>Papilionoidea</taxon>
        <taxon>Papilionidae</taxon>
        <taxon>Papilioninae</taxon>
        <taxon>Papilio</taxon>
    </lineage>
</organism>
<keyword evidence="5" id="KW-0560">Oxidoreductase</keyword>
<evidence type="ECO:0000256" key="2">
    <source>
        <dbReference type="ARBA" id="ARBA00010617"/>
    </source>
</evidence>
<name>A0AAJ6ZWU7_PAPXU</name>
<evidence type="ECO:0000256" key="5">
    <source>
        <dbReference type="ARBA" id="ARBA00023002"/>
    </source>
</evidence>
<dbReference type="InterPro" id="IPR050479">
    <property type="entry name" value="CYP11_CYP27_families"/>
</dbReference>
<feature type="region of interest" description="Disordered" evidence="8">
    <location>
        <begin position="17"/>
        <end position="46"/>
    </location>
</feature>
<evidence type="ECO:0000256" key="4">
    <source>
        <dbReference type="ARBA" id="ARBA00022723"/>
    </source>
</evidence>
<evidence type="ECO:0000256" key="6">
    <source>
        <dbReference type="ARBA" id="ARBA00023004"/>
    </source>
</evidence>
<evidence type="ECO:0000256" key="7">
    <source>
        <dbReference type="ARBA" id="ARBA00023033"/>
    </source>
</evidence>
<dbReference type="PANTHER" id="PTHR24279:SF120">
    <property type="entry name" value="CYTOCHROME P450"/>
    <property type="match status" value="1"/>
</dbReference>
<dbReference type="InterPro" id="IPR001128">
    <property type="entry name" value="Cyt_P450"/>
</dbReference>